<gene>
    <name evidence="2" type="ORF">HDA39_007400</name>
</gene>
<sequence length="113" mass="11765">MADTTTLPAPAARGRLEIAPKAIEKLAERAALDVAAVIHRGTTFGRGLPKATSNTVGSRVRITLQLAVLWGRPLPEIAAETRAHVATTVAGLTGLAVDLVDVEITAVLPRSLP</sequence>
<evidence type="ECO:0000256" key="1">
    <source>
        <dbReference type="ARBA" id="ARBA00005721"/>
    </source>
</evidence>
<reference evidence="2 3" key="1">
    <citation type="submission" date="2020-08" db="EMBL/GenBank/DDBJ databases">
        <title>Sequencing the genomes of 1000 actinobacteria strains.</title>
        <authorList>
            <person name="Klenk H.-P."/>
        </authorList>
    </citation>
    <scope>NUCLEOTIDE SEQUENCE [LARGE SCALE GENOMIC DNA]</scope>
    <source>
        <strain evidence="2 3">DSM 28967</strain>
    </source>
</reference>
<dbReference type="RefSeq" id="WP_184803188.1">
    <property type="nucleotide sequence ID" value="NZ_JACHMY010000001.1"/>
</dbReference>
<comment type="similarity">
    <text evidence="1">Belongs to the asp23 family.</text>
</comment>
<dbReference type="InterPro" id="IPR005531">
    <property type="entry name" value="Asp23"/>
</dbReference>
<comment type="caution">
    <text evidence="2">The sequence shown here is derived from an EMBL/GenBank/DDBJ whole genome shotgun (WGS) entry which is preliminary data.</text>
</comment>
<name>A0A7W9JEH2_9ACTN</name>
<evidence type="ECO:0000313" key="2">
    <source>
        <dbReference type="EMBL" id="MBB5840666.1"/>
    </source>
</evidence>
<evidence type="ECO:0000313" key="3">
    <source>
        <dbReference type="Proteomes" id="UP000549971"/>
    </source>
</evidence>
<proteinExistence type="inferred from homology"/>
<organism evidence="2 3">
    <name type="scientific">Kribbella italica</name>
    <dbReference type="NCBI Taxonomy" id="1540520"/>
    <lineage>
        <taxon>Bacteria</taxon>
        <taxon>Bacillati</taxon>
        <taxon>Actinomycetota</taxon>
        <taxon>Actinomycetes</taxon>
        <taxon>Propionibacteriales</taxon>
        <taxon>Kribbellaceae</taxon>
        <taxon>Kribbella</taxon>
    </lineage>
</organism>
<protein>
    <submittedName>
        <fullName evidence="2">Putative alkaline shock family protein YloU</fullName>
    </submittedName>
</protein>
<dbReference type="Proteomes" id="UP000549971">
    <property type="component" value="Unassembled WGS sequence"/>
</dbReference>
<keyword evidence="3" id="KW-1185">Reference proteome</keyword>
<dbReference type="EMBL" id="JACHMY010000001">
    <property type="protein sequence ID" value="MBB5840666.1"/>
    <property type="molecule type" value="Genomic_DNA"/>
</dbReference>
<dbReference type="Pfam" id="PF03780">
    <property type="entry name" value="Asp23"/>
    <property type="match status" value="1"/>
</dbReference>
<accession>A0A7W9JEH2</accession>
<dbReference type="AlphaFoldDB" id="A0A7W9JEH2"/>